<comment type="subunit">
    <text evidence="2">Heterodimer of SbcC and SbcD.</text>
</comment>
<dbReference type="EMBL" id="JACRTL010000002">
    <property type="protein sequence ID" value="MBC8610367.1"/>
    <property type="molecule type" value="Genomic_DNA"/>
</dbReference>
<dbReference type="AlphaFoldDB" id="A0A8J6PEA3"/>
<dbReference type="Pfam" id="PF13476">
    <property type="entry name" value="AAA_23"/>
    <property type="match status" value="1"/>
</dbReference>
<dbReference type="SUPFAM" id="SSF52540">
    <property type="entry name" value="P-loop containing nucleoside triphosphate hydrolases"/>
    <property type="match status" value="1"/>
</dbReference>
<feature type="domain" description="Rad50/SbcC-type AAA" evidence="6">
    <location>
        <begin position="5"/>
        <end position="237"/>
    </location>
</feature>
<dbReference type="Proteomes" id="UP000632659">
    <property type="component" value="Unassembled WGS sequence"/>
</dbReference>
<accession>A0A8J6PEA3</accession>
<evidence type="ECO:0000256" key="4">
    <source>
        <dbReference type="SAM" id="Coils"/>
    </source>
</evidence>
<protein>
    <recommendedName>
        <fullName evidence="3">Nuclease SbcCD subunit C</fullName>
    </recommendedName>
</protein>
<name>A0A8J6PEA3_9FIRM</name>
<dbReference type="PROSITE" id="PS00675">
    <property type="entry name" value="SIGMA54_INTERACT_1"/>
    <property type="match status" value="1"/>
</dbReference>
<feature type="region of interest" description="Disordered" evidence="5">
    <location>
        <begin position="403"/>
        <end position="422"/>
    </location>
</feature>
<dbReference type="Pfam" id="PF13558">
    <property type="entry name" value="SbcC_Walker_B"/>
    <property type="match status" value="1"/>
</dbReference>
<gene>
    <name evidence="7" type="ORF">H8702_04420</name>
</gene>
<dbReference type="PANTHER" id="PTHR32114">
    <property type="entry name" value="ABC TRANSPORTER ABCH.3"/>
    <property type="match status" value="1"/>
</dbReference>
<dbReference type="RefSeq" id="WP_154825110.1">
    <property type="nucleotide sequence ID" value="NZ_JACRTL010000002.1"/>
</dbReference>
<evidence type="ECO:0000256" key="3">
    <source>
        <dbReference type="ARBA" id="ARBA00013368"/>
    </source>
</evidence>
<organism evidence="7 8">
    <name type="scientific">Massiliimalia timonensis</name>
    <dbReference type="NCBI Taxonomy" id="1987501"/>
    <lineage>
        <taxon>Bacteria</taxon>
        <taxon>Bacillati</taxon>
        <taxon>Bacillota</taxon>
        <taxon>Clostridia</taxon>
        <taxon>Eubacteriales</taxon>
        <taxon>Oscillospiraceae</taxon>
        <taxon>Massiliimalia</taxon>
    </lineage>
</organism>
<comment type="caution">
    <text evidence="7">The sequence shown here is derived from an EMBL/GenBank/DDBJ whole genome shotgun (WGS) entry which is preliminary data.</text>
</comment>
<keyword evidence="8" id="KW-1185">Reference proteome</keyword>
<proteinExistence type="inferred from homology"/>
<evidence type="ECO:0000259" key="6">
    <source>
        <dbReference type="Pfam" id="PF13476"/>
    </source>
</evidence>
<evidence type="ECO:0000313" key="8">
    <source>
        <dbReference type="Proteomes" id="UP000632659"/>
    </source>
</evidence>
<feature type="coiled-coil region" evidence="4">
    <location>
        <begin position="473"/>
        <end position="507"/>
    </location>
</feature>
<dbReference type="InterPro" id="IPR027417">
    <property type="entry name" value="P-loop_NTPase"/>
</dbReference>
<sequence>MRPKQLTLSAFGPYAGTEQVDFTKLSEQGLFLITGDTGAGKTTVFDAICFALFGQGSGENRGGELMRSDFAGPQSDTWVELIFSHQGKEYTVRRSPKYQRAKKSGVGETVQNALAELRTGTKVYTGWQAVTEQVEELLGVNYKQFKQIAMLAQGEFLQLLLADSRERSEIFRRVFHTESFSSFQMRLKQEMLEVKRRKEECQQEIMNRREEILCTEEEEAAREIDRLRQEKNIYDTQTILHLLEVMIGQLEERQRMLEEEQERGKKEQEKVISSLEIFRQQNQLLAQWETLRQALEDLGREEADMTLAAQALERQKAALYRVHPAAERAGFFKDSYASLSKELERSKLRAAQAVQLHRQAEHVLKREQAREPERENLVREIHTLEAMLPKAEQAARLKEDLAKQQAQTAEKETLAGKLQESREKNLQKFREMERRLTGLAGWQAPYRTCEEALQGSKRRETLLLGLDGTLQAYLAEEKKRPRLEQRYREAEQEYQTGKTQFDRLEQQFYRSQAGILAQTLCAGEPCPVCGSCEHPDPAKLSADALSQEQMEAYKKELDGLRHIWQETSRQMAAFSSAQEAGWNSFLQTAGQAGLTAQGAGEWEEALRGQLTAEKERLDSLQKEREQLLSRQEEENQLQQQIKIIQAEAEEQLAAWQRINQELLSDRETCQKTAGELSGLQTDLSKQEIAAQLAKKQEELTASRQALQKAQEDWQHSRETLEKEKAVCEEQTVQLKTTQKSYEEAAGRAEQTRKDCGFSDWEEYRHFLTDELQIKETEQKITDYEMSLAQIKAAEQQLSGQVKGIRRQDLSQWEEKLEALRLRAAETRRLEQEGHHRLETNRTVFLKLSECQKRLEALEQDYALRKELSDTANGELAGKPKIPFELYVQTTYFKQILLRANLRLEHMTSGRYELVQRENASNLRSMTGLEIDVFDQYTGKQRSVRSLSGGESFKASLALALGLSDMIQSFAGGIRLETMFVDEGFGSLDEESLSQAVETLQELTGSNRLVGIISHVGELKERIEQKIVVEKGRSGSHISVIVG</sequence>
<feature type="compositionally biased region" description="Basic and acidic residues" evidence="5">
    <location>
        <begin position="409"/>
        <end position="422"/>
    </location>
</feature>
<dbReference type="Gene3D" id="3.40.50.300">
    <property type="entry name" value="P-loop containing nucleotide triphosphate hydrolases"/>
    <property type="match status" value="2"/>
</dbReference>
<comment type="similarity">
    <text evidence="1">Belongs to the SMC family. SbcC subfamily.</text>
</comment>
<feature type="coiled-coil region" evidence="4">
    <location>
        <begin position="184"/>
        <end position="270"/>
    </location>
</feature>
<reference evidence="7" key="1">
    <citation type="submission" date="2020-08" db="EMBL/GenBank/DDBJ databases">
        <title>Genome public.</title>
        <authorList>
            <person name="Liu C."/>
            <person name="Sun Q."/>
        </authorList>
    </citation>
    <scope>NUCLEOTIDE SEQUENCE</scope>
    <source>
        <strain evidence="7">NSJ-15</strain>
    </source>
</reference>
<evidence type="ECO:0000256" key="2">
    <source>
        <dbReference type="ARBA" id="ARBA00011322"/>
    </source>
</evidence>
<dbReference type="InterPro" id="IPR038729">
    <property type="entry name" value="Rad50/SbcC_AAA"/>
</dbReference>
<dbReference type="PANTHER" id="PTHR32114:SF2">
    <property type="entry name" value="ABC TRANSPORTER ABCH.3"/>
    <property type="match status" value="1"/>
</dbReference>
<evidence type="ECO:0000313" key="7">
    <source>
        <dbReference type="EMBL" id="MBC8610367.1"/>
    </source>
</evidence>
<keyword evidence="4" id="KW-0175">Coiled coil</keyword>
<dbReference type="GO" id="GO:0006302">
    <property type="term" value="P:double-strand break repair"/>
    <property type="evidence" value="ECO:0007669"/>
    <property type="project" value="InterPro"/>
</dbReference>
<dbReference type="GO" id="GO:0016887">
    <property type="term" value="F:ATP hydrolysis activity"/>
    <property type="evidence" value="ECO:0007669"/>
    <property type="project" value="InterPro"/>
</dbReference>
<dbReference type="InterPro" id="IPR025662">
    <property type="entry name" value="Sigma_54_int_dom_ATP-bd_1"/>
</dbReference>
<evidence type="ECO:0000256" key="5">
    <source>
        <dbReference type="SAM" id="MobiDB-lite"/>
    </source>
</evidence>
<evidence type="ECO:0000256" key="1">
    <source>
        <dbReference type="ARBA" id="ARBA00006930"/>
    </source>
</evidence>
<feature type="coiled-coil region" evidence="4">
    <location>
        <begin position="773"/>
        <end position="867"/>
    </location>
</feature>
<feature type="coiled-coil region" evidence="4">
    <location>
        <begin position="603"/>
        <end position="723"/>
    </location>
</feature>